<comment type="caution">
    <text evidence="2">The sequence shown here is derived from an EMBL/GenBank/DDBJ whole genome shotgun (WGS) entry which is preliminary data.</text>
</comment>
<feature type="compositionally biased region" description="Low complexity" evidence="1">
    <location>
        <begin position="165"/>
        <end position="180"/>
    </location>
</feature>
<accession>A0ABP8KE56</accession>
<name>A0ABP8KE56_9MICO</name>
<dbReference type="Proteomes" id="UP001500945">
    <property type="component" value="Unassembled WGS sequence"/>
</dbReference>
<gene>
    <name evidence="2" type="ORF">GCM10023168_17120</name>
</gene>
<dbReference type="EMBL" id="BAABGM010000011">
    <property type="protein sequence ID" value="GAA4404464.1"/>
    <property type="molecule type" value="Genomic_DNA"/>
</dbReference>
<feature type="region of interest" description="Disordered" evidence="1">
    <location>
        <begin position="1"/>
        <end position="45"/>
    </location>
</feature>
<evidence type="ECO:0000313" key="2">
    <source>
        <dbReference type="EMBL" id="GAA4404464.1"/>
    </source>
</evidence>
<organism evidence="2 3">
    <name type="scientific">Fodinibacter luteus</name>
    <dbReference type="NCBI Taxonomy" id="552064"/>
    <lineage>
        <taxon>Bacteria</taxon>
        <taxon>Bacillati</taxon>
        <taxon>Actinomycetota</taxon>
        <taxon>Actinomycetes</taxon>
        <taxon>Micrococcales</taxon>
        <taxon>Intrasporangiaceae</taxon>
        <taxon>Fodinibacter (ex Wang et al. 2009)</taxon>
    </lineage>
</organism>
<feature type="compositionally biased region" description="Low complexity" evidence="1">
    <location>
        <begin position="31"/>
        <end position="40"/>
    </location>
</feature>
<sequence length="225" mass="23168">MGMHTTEMNAPPSPAERAGSVGHEAKDATKDVAATAATEAQRVTHEAKDQVRQLWGQTRADLTDQAATQQARAASGLRELADQLGQMARSADGDGAAVGLVDDVARRAGDAASWLDARDPGSLLEEARSFARRRPGAFLAIAAGVGVVAGRLSRGLVDEARDESTGSGSTGSSPSTSGATVPAEGLPGVHRTTQPMMPDGTPTPISREGVLEAPVDDRGVPRGER</sequence>
<evidence type="ECO:0000313" key="3">
    <source>
        <dbReference type="Proteomes" id="UP001500945"/>
    </source>
</evidence>
<evidence type="ECO:0000256" key="1">
    <source>
        <dbReference type="SAM" id="MobiDB-lite"/>
    </source>
</evidence>
<reference evidence="3" key="1">
    <citation type="journal article" date="2019" name="Int. J. Syst. Evol. Microbiol.">
        <title>The Global Catalogue of Microorganisms (GCM) 10K type strain sequencing project: providing services to taxonomists for standard genome sequencing and annotation.</title>
        <authorList>
            <consortium name="The Broad Institute Genomics Platform"/>
            <consortium name="The Broad Institute Genome Sequencing Center for Infectious Disease"/>
            <person name="Wu L."/>
            <person name="Ma J."/>
        </authorList>
    </citation>
    <scope>NUCLEOTIDE SEQUENCE [LARGE SCALE GENOMIC DNA]</scope>
    <source>
        <strain evidence="3">JCM 17809</strain>
    </source>
</reference>
<feature type="compositionally biased region" description="Basic and acidic residues" evidence="1">
    <location>
        <begin position="215"/>
        <end position="225"/>
    </location>
</feature>
<proteinExistence type="predicted"/>
<evidence type="ECO:0008006" key="4">
    <source>
        <dbReference type="Google" id="ProtNLM"/>
    </source>
</evidence>
<feature type="region of interest" description="Disordered" evidence="1">
    <location>
        <begin position="158"/>
        <end position="225"/>
    </location>
</feature>
<keyword evidence="3" id="KW-1185">Reference proteome</keyword>
<protein>
    <recommendedName>
        <fullName evidence="4">DUF3618 domain-containing protein</fullName>
    </recommendedName>
</protein>